<feature type="compositionally biased region" description="Basic and acidic residues" evidence="2">
    <location>
        <begin position="661"/>
        <end position="672"/>
    </location>
</feature>
<feature type="region of interest" description="Disordered" evidence="2">
    <location>
        <begin position="470"/>
        <end position="500"/>
    </location>
</feature>
<feature type="compositionally biased region" description="Low complexity" evidence="2">
    <location>
        <begin position="1257"/>
        <end position="1267"/>
    </location>
</feature>
<dbReference type="CDD" id="cd06676">
    <property type="entry name" value="PDZ13_MUPP1-like"/>
    <property type="match status" value="1"/>
</dbReference>
<feature type="compositionally biased region" description="Acidic residues" evidence="2">
    <location>
        <begin position="966"/>
        <end position="979"/>
    </location>
</feature>
<dbReference type="SUPFAM" id="SSF50156">
    <property type="entry name" value="PDZ domain-like"/>
    <property type="match status" value="10"/>
</dbReference>
<feature type="region of interest" description="Disordered" evidence="2">
    <location>
        <begin position="1487"/>
        <end position="1506"/>
    </location>
</feature>
<dbReference type="InterPro" id="IPR051342">
    <property type="entry name" value="PDZ_scaffold"/>
</dbReference>
<dbReference type="FunFam" id="2.30.42.10:FF:000058">
    <property type="entry name" value="multiple PDZ domain protein isoform X1"/>
    <property type="match status" value="1"/>
</dbReference>
<dbReference type="Gene3D" id="1.10.287.650">
    <property type="entry name" value="L27 domain"/>
    <property type="match status" value="1"/>
</dbReference>
<feature type="region of interest" description="Disordered" evidence="2">
    <location>
        <begin position="660"/>
        <end position="786"/>
    </location>
</feature>
<dbReference type="SMART" id="SM00228">
    <property type="entry name" value="PDZ"/>
    <property type="match status" value="10"/>
</dbReference>
<keyword evidence="5" id="KW-1185">Reference proteome</keyword>
<evidence type="ECO:0000256" key="2">
    <source>
        <dbReference type="SAM" id="MobiDB-lite"/>
    </source>
</evidence>
<evidence type="ECO:0000259" key="4">
    <source>
        <dbReference type="PROSITE" id="PS51022"/>
    </source>
</evidence>
<dbReference type="CDD" id="cd06674">
    <property type="entry name" value="PDZ11_MUPP1-PDZ9_PATJ-like"/>
    <property type="match status" value="1"/>
</dbReference>
<feature type="domain" description="PDZ" evidence="3">
    <location>
        <begin position="1691"/>
        <end position="1774"/>
    </location>
</feature>
<dbReference type="CDD" id="cd06672">
    <property type="entry name" value="PDZ8_MUPP1-PDZ7_PATJ-PDZ2_INAD-like"/>
    <property type="match status" value="1"/>
</dbReference>
<feature type="compositionally biased region" description="Low complexity" evidence="2">
    <location>
        <begin position="1487"/>
        <end position="1496"/>
    </location>
</feature>
<dbReference type="CDD" id="cd06673">
    <property type="entry name" value="PDZ10_MUPP1-PDZ8_PATJ-like"/>
    <property type="match status" value="1"/>
</dbReference>
<feature type="region of interest" description="Disordered" evidence="2">
    <location>
        <begin position="1257"/>
        <end position="1284"/>
    </location>
</feature>
<dbReference type="CDD" id="cd00136">
    <property type="entry name" value="PDZ_canonical"/>
    <property type="match status" value="1"/>
</dbReference>
<dbReference type="InterPro" id="IPR004172">
    <property type="entry name" value="L27_dom"/>
</dbReference>
<dbReference type="RefSeq" id="XP_032822123.1">
    <property type="nucleotide sequence ID" value="XM_032966232.1"/>
</dbReference>
<feature type="region of interest" description="Disordered" evidence="2">
    <location>
        <begin position="1127"/>
        <end position="1161"/>
    </location>
</feature>
<feature type="domain" description="PDZ" evidence="3">
    <location>
        <begin position="139"/>
        <end position="225"/>
    </location>
</feature>
<name>A0AAJ7X5L9_PETMA</name>
<evidence type="ECO:0000259" key="3">
    <source>
        <dbReference type="PROSITE" id="PS50106"/>
    </source>
</evidence>
<feature type="domain" description="PDZ" evidence="3">
    <location>
        <begin position="385"/>
        <end position="465"/>
    </location>
</feature>
<dbReference type="KEGG" id="pmrn:116948936"/>
<dbReference type="InterPro" id="IPR001478">
    <property type="entry name" value="PDZ"/>
</dbReference>
<dbReference type="InterPro" id="IPR036892">
    <property type="entry name" value="L27_dom_sf"/>
</dbReference>
<dbReference type="PROSITE" id="PS50106">
    <property type="entry name" value="PDZ"/>
    <property type="match status" value="10"/>
</dbReference>
<feature type="domain" description="PDZ" evidence="3">
    <location>
        <begin position="1023"/>
        <end position="1108"/>
    </location>
</feature>
<proteinExistence type="predicted"/>
<dbReference type="RefSeq" id="XP_032822125.1">
    <property type="nucleotide sequence ID" value="XM_032966234.1"/>
</dbReference>
<dbReference type="PANTHER" id="PTHR19964">
    <property type="entry name" value="MULTIPLE PDZ DOMAIN PROTEIN"/>
    <property type="match status" value="1"/>
</dbReference>
<feature type="domain" description="PDZ" evidence="3">
    <location>
        <begin position="241"/>
        <end position="321"/>
    </location>
</feature>
<evidence type="ECO:0000313" key="6">
    <source>
        <dbReference type="RefSeq" id="XP_032822123.1"/>
    </source>
</evidence>
<accession>A0AAJ7X5L9</accession>
<evidence type="ECO:0000313" key="5">
    <source>
        <dbReference type="Proteomes" id="UP001318040"/>
    </source>
</evidence>
<dbReference type="FunFam" id="2.30.42.10:FF:000038">
    <property type="entry name" value="Multiple PDZ domain protein isoform X1"/>
    <property type="match status" value="1"/>
</dbReference>
<feature type="domain" description="PDZ" evidence="3">
    <location>
        <begin position="1566"/>
        <end position="1652"/>
    </location>
</feature>
<feature type="compositionally biased region" description="Low complexity" evidence="2">
    <location>
        <begin position="1127"/>
        <end position="1151"/>
    </location>
</feature>
<dbReference type="InterPro" id="IPR036034">
    <property type="entry name" value="PDZ_sf"/>
</dbReference>
<feature type="domain" description="PDZ" evidence="3">
    <location>
        <begin position="789"/>
        <end position="883"/>
    </location>
</feature>
<feature type="domain" description="PDZ" evidence="3">
    <location>
        <begin position="1168"/>
        <end position="1237"/>
    </location>
</feature>
<sequence length="1774" mass="185690">MPSIEDVQEAVQSIERLQQRLRQRAGGSGGVGVGGRAKVDVASHEAHLRLLKDTLQSSTFRSIFALQGSIAQLDKQLDSLPSRRVSQYDFSPSGELVFEEHGTSVPIVQLPVAPLPPTVDDEDFTLVVKHLAQGRLVHFVDLDKPEGVGLGFSVMGVRSKNGHNGIFIKAIHADSIVGRDGRLQEGDQILAINGMPLDERVSQEQAVRLLQTTTGPVQLVVARFSHDTETPPTEGLEQTESIELVTTGSGMGFGIVGNRATGIIVKTILPGGVADRDGRLCTGDRILSIGDMDVRGKGSEEVISILRQCGSRVHLLVAHGEPGEQLPATPSPALAQTPPYLPPVDRVPSEASHCLEADRAGASEPWTGESSVDEEGVDDDVEVYDVELTKGGHGLGINLTSTGDNRIVVRSMVPGSLAERDGRIGVDDQIVAVDGIFIGALSSTDALSLLCSTGRTVCLSLVKNRASERDTRVARTSPTSVVPVATSPAKRGTCTGDQSSVDKYLSSSAGQITEDEAMALLRSYDSDAPQSQLALNTEPEPLGPEVLVDEQETTVVETRGADAAATPPPPVELSADEPRLRKNEPLLTWTAYGVVARVTTQASGGGAASPVGAGGNQSAGLVMGPGQEVGGAEVEMPVDDDDDSMEPAIYDRTQSLIPQFAERRVHARDNHEGTPGTPRRRRPAAGSRSARTEDGTSSDEEVNLDDFLSRARSSQEDSVDGSGAVKFTAGASHSPPHRSPQQLGSARKVEGGHARQYQYSELPEREEGEGQESEVQHSGGHRHWGPPRRVELWRVAGVPLGISIVGGRDQASGGAAPVNPLHAGIFIKQVLEGSPADTTAGLRAGDRIAAVNGVRLLNVTHAEAAALLKRSGNPLVLTVQSLVAVPRPHSVHTLLMAPQFPQEEQVEAEVHRAQAHVRAGSQADATDCTPKQLDTAAGPDAGPGAPAPAQPQRGSPTSPLSHLKEDDEEDDDEEEDEQLPGDGAGSAGLSQGEGEELGELDLGELTEDKLRQRYGHLPGELLSLELEKGRGGGGLGLSLAGNKDRSRMSVFVVGVHPDGAAAHDGQIQIGDELLEINGQILHGRSHQNASAIIKGTPSKVKVVLLRNKDALNQMAVPPIRSPLPISISAPSSAHSGARSLESHSSAASSDHAPLRPKGDFSSFPDVHDVIVTKEESGGIGVSLSQEGPTEGLSVKRLEQNGAAAKGGRLKVGDRILAVNGEPVLGQTADKVQQLLRQDPDPSVTLTVSSRDERNFPQVPTTLVVPPTTTQPPPSAAPSVTSSRVAEELDPATCAIVAGRETTIEISKGRTGLGLSVVGGVDTPLGAIMIHEVYEEGAAAKDGRLWAGDQILKVNGTDLRSATHEDAINALRASPQLVRLYVYRDEARYRGDDESALHVFTVELLKKAGRGLGLSIVGKKSGNGVFVSEVVHGGAAEADGRLTQGDQILSVDGEDVRSASQETVAAILKCAQGVVKMEVGRMKVGSLLSSRRTSDTSQVSQASANSLPPPFGVVTASVAAATAAASGSSSSSEPTPSRSDGTLSPTSSQATSGSETPQQQQQQQIRTVELTKDPNDSLGISIAGGMGSPLGDVPVFIAMIQADGIAARTQKLKVGDQLISVNGEAVHGLTHAQVVELLKKSPCILRLQVVAGTDLSRFFNRSDGAQSSGGSSSSQSGAGIAAVDLGPQQHKTIVLERGPDGLGFSIVGGRGSPHGDLPIYVKTVFNKGAAGHDGRLRRGDQIVSVNGESLEGVTHEEAVAALKRARGPVTLTLLS</sequence>
<protein>
    <submittedName>
        <fullName evidence="6 7">Multiple PDZ domain protein-like isoform X1</fullName>
    </submittedName>
</protein>
<feature type="compositionally biased region" description="Polar residues" evidence="2">
    <location>
        <begin position="1532"/>
        <end position="1556"/>
    </location>
</feature>
<organism evidence="5 7">
    <name type="scientific">Petromyzon marinus</name>
    <name type="common">Sea lamprey</name>
    <dbReference type="NCBI Taxonomy" id="7757"/>
    <lineage>
        <taxon>Eukaryota</taxon>
        <taxon>Metazoa</taxon>
        <taxon>Chordata</taxon>
        <taxon>Craniata</taxon>
        <taxon>Vertebrata</taxon>
        <taxon>Cyclostomata</taxon>
        <taxon>Hyperoartia</taxon>
        <taxon>Petromyzontiformes</taxon>
        <taxon>Petromyzontidae</taxon>
        <taxon>Petromyzon</taxon>
    </lineage>
</organism>
<dbReference type="Gene3D" id="2.30.42.10">
    <property type="match status" value="10"/>
</dbReference>
<evidence type="ECO:0000313" key="7">
    <source>
        <dbReference type="RefSeq" id="XP_032822125.1"/>
    </source>
</evidence>
<feature type="domain" description="PDZ" evidence="3">
    <location>
        <begin position="1302"/>
        <end position="1385"/>
    </location>
</feature>
<feature type="domain" description="L27" evidence="4">
    <location>
        <begin position="3"/>
        <end position="78"/>
    </location>
</feature>
<dbReference type="FunFam" id="2.30.42.10:FF:000110">
    <property type="entry name" value="multiple PDZ domain protein isoform X2"/>
    <property type="match status" value="1"/>
</dbReference>
<keyword evidence="1" id="KW-0597">Phosphoprotein</keyword>
<dbReference type="Pfam" id="PF00595">
    <property type="entry name" value="PDZ"/>
    <property type="match status" value="10"/>
</dbReference>
<dbReference type="PROSITE" id="PS51022">
    <property type="entry name" value="L27"/>
    <property type="match status" value="1"/>
</dbReference>
<feature type="region of interest" description="Disordered" evidence="2">
    <location>
        <begin position="906"/>
        <end position="993"/>
    </location>
</feature>
<dbReference type="SUPFAM" id="SSF101288">
    <property type="entry name" value="L27 domain"/>
    <property type="match status" value="1"/>
</dbReference>
<gene>
    <name evidence="6 7" type="primary">LOC116948936</name>
</gene>
<feature type="region of interest" description="Disordered" evidence="2">
    <location>
        <begin position="1524"/>
        <end position="1565"/>
    </location>
</feature>
<feature type="domain" description="PDZ" evidence="3">
    <location>
        <begin position="1400"/>
        <end position="1482"/>
    </location>
</feature>
<dbReference type="PANTHER" id="PTHR19964:SF92">
    <property type="entry name" value="PATJ HOMOLOG"/>
    <property type="match status" value="1"/>
</dbReference>
<evidence type="ECO:0000256" key="1">
    <source>
        <dbReference type="ARBA" id="ARBA00022553"/>
    </source>
</evidence>
<reference evidence="6 7" key="1">
    <citation type="submission" date="2025-04" db="UniProtKB">
        <authorList>
            <consortium name="RefSeq"/>
        </authorList>
    </citation>
    <scope>IDENTIFICATION</scope>
    <source>
        <tissue evidence="6 7">Sperm</tissue>
    </source>
</reference>
<dbReference type="Proteomes" id="UP001318040">
    <property type="component" value="Chromosome 35"/>
</dbReference>
<dbReference type="CDD" id="cd06667">
    <property type="entry name" value="PDZ2_MUPP1-like"/>
    <property type="match status" value="1"/>
</dbReference>